<gene>
    <name evidence="2" type="ORF">RDB_LOCUS121768</name>
</gene>
<dbReference type="PANTHER" id="PTHR42791:SF1">
    <property type="entry name" value="N-ACETYLTRANSFERASE DOMAIN-CONTAINING PROTEIN"/>
    <property type="match status" value="1"/>
</dbReference>
<feature type="domain" description="N-acetyltransferase" evidence="1">
    <location>
        <begin position="40"/>
        <end position="176"/>
    </location>
</feature>
<accession>A0A8H3CIA9</accession>
<evidence type="ECO:0000313" key="3">
    <source>
        <dbReference type="Proteomes" id="UP000663843"/>
    </source>
</evidence>
<dbReference type="SUPFAM" id="SSF55729">
    <property type="entry name" value="Acyl-CoA N-acyltransferases (Nat)"/>
    <property type="match status" value="1"/>
</dbReference>
<protein>
    <recommendedName>
        <fullName evidence="1">N-acetyltransferase domain-containing protein</fullName>
    </recommendedName>
</protein>
<sequence>MTIPAVGVTYENNPELHHQYSRVQLQAALTGAGRVFQAFININGLDRLAGIAVCDEQRAYWAPFLNRLDPETRKWWKEVMMHCYNQLTVEGLGEGTKKEILHLQVLGVHPDFHRRGVGKALARHMLVQSDLQGIPSCVETAKETNLLFYTSLGFEVKSEKEIPSPHGDFAMWCLKREPGAKNLFN</sequence>
<dbReference type="Pfam" id="PF13508">
    <property type="entry name" value="Acetyltransf_7"/>
    <property type="match status" value="1"/>
</dbReference>
<name>A0A8H3CIA9_9AGAM</name>
<dbReference type="EMBL" id="CAJMWT010004091">
    <property type="protein sequence ID" value="CAE6484340.1"/>
    <property type="molecule type" value="Genomic_DNA"/>
</dbReference>
<dbReference type="Proteomes" id="UP000663843">
    <property type="component" value="Unassembled WGS sequence"/>
</dbReference>
<proteinExistence type="predicted"/>
<comment type="caution">
    <text evidence="2">The sequence shown here is derived from an EMBL/GenBank/DDBJ whole genome shotgun (WGS) entry which is preliminary data.</text>
</comment>
<organism evidence="2 3">
    <name type="scientific">Rhizoctonia solani</name>
    <dbReference type="NCBI Taxonomy" id="456999"/>
    <lineage>
        <taxon>Eukaryota</taxon>
        <taxon>Fungi</taxon>
        <taxon>Dikarya</taxon>
        <taxon>Basidiomycota</taxon>
        <taxon>Agaricomycotina</taxon>
        <taxon>Agaricomycetes</taxon>
        <taxon>Cantharellales</taxon>
        <taxon>Ceratobasidiaceae</taxon>
        <taxon>Rhizoctonia</taxon>
    </lineage>
</organism>
<dbReference type="InterPro" id="IPR052523">
    <property type="entry name" value="Trichothecene_AcTrans"/>
</dbReference>
<dbReference type="AlphaFoldDB" id="A0A8H3CIA9"/>
<dbReference type="CDD" id="cd04301">
    <property type="entry name" value="NAT_SF"/>
    <property type="match status" value="1"/>
</dbReference>
<reference evidence="2" key="1">
    <citation type="submission" date="2021-01" db="EMBL/GenBank/DDBJ databases">
        <authorList>
            <person name="Kaushik A."/>
        </authorList>
    </citation>
    <scope>NUCLEOTIDE SEQUENCE</scope>
    <source>
        <strain evidence="2">AG2-2IIIB</strain>
    </source>
</reference>
<dbReference type="PANTHER" id="PTHR42791">
    <property type="entry name" value="GNAT FAMILY ACETYLTRANSFERASE"/>
    <property type="match status" value="1"/>
</dbReference>
<dbReference type="PROSITE" id="PS51186">
    <property type="entry name" value="GNAT"/>
    <property type="match status" value="1"/>
</dbReference>
<dbReference type="InterPro" id="IPR000182">
    <property type="entry name" value="GNAT_dom"/>
</dbReference>
<evidence type="ECO:0000313" key="2">
    <source>
        <dbReference type="EMBL" id="CAE6484340.1"/>
    </source>
</evidence>
<dbReference type="GO" id="GO:0016747">
    <property type="term" value="F:acyltransferase activity, transferring groups other than amino-acyl groups"/>
    <property type="evidence" value="ECO:0007669"/>
    <property type="project" value="InterPro"/>
</dbReference>
<dbReference type="InterPro" id="IPR016181">
    <property type="entry name" value="Acyl_CoA_acyltransferase"/>
</dbReference>
<dbReference type="Gene3D" id="3.40.630.30">
    <property type="match status" value="1"/>
</dbReference>
<evidence type="ECO:0000259" key="1">
    <source>
        <dbReference type="PROSITE" id="PS51186"/>
    </source>
</evidence>